<feature type="active site" description="Proton donor" evidence="10">
    <location>
        <position position="73"/>
    </location>
</feature>
<dbReference type="NCBIfam" id="NF004064">
    <property type="entry name" value="PRK05578.1"/>
    <property type="match status" value="1"/>
</dbReference>
<dbReference type="GO" id="GO:0072527">
    <property type="term" value="P:pyrimidine-containing compound metabolic process"/>
    <property type="evidence" value="ECO:0007669"/>
    <property type="project" value="UniProtKB-ARBA"/>
</dbReference>
<keyword evidence="7 11" id="KW-0862">Zinc</keyword>
<dbReference type="InterPro" id="IPR006262">
    <property type="entry name" value="Cyt_deam_tetra"/>
</dbReference>
<reference evidence="13" key="1">
    <citation type="submission" date="2022-08" db="UniProtKB">
        <authorList>
            <consortium name="EnsemblMetazoa"/>
        </authorList>
    </citation>
    <scope>IDENTIFICATION</scope>
    <source>
        <strain evidence="13">Israel</strain>
    </source>
</reference>
<dbReference type="Gene3D" id="3.40.140.10">
    <property type="entry name" value="Cytidine Deaminase, domain 2"/>
    <property type="match status" value="1"/>
</dbReference>
<dbReference type="PANTHER" id="PTHR11644">
    <property type="entry name" value="CYTIDINE DEAMINASE"/>
    <property type="match status" value="1"/>
</dbReference>
<keyword evidence="14" id="KW-1185">Reference proteome</keyword>
<evidence type="ECO:0000256" key="3">
    <source>
        <dbReference type="ARBA" id="ARBA00006576"/>
    </source>
</evidence>
<name>A0A1B0CYS1_PHLPP</name>
<evidence type="ECO:0000256" key="9">
    <source>
        <dbReference type="ARBA" id="ARBA00049558"/>
    </source>
</evidence>
<dbReference type="VEuPathDB" id="VectorBase:PPAI000243"/>
<dbReference type="InterPro" id="IPR002125">
    <property type="entry name" value="CMP_dCMP_dom"/>
</dbReference>
<dbReference type="Pfam" id="PF00383">
    <property type="entry name" value="dCMP_cyt_deam_1"/>
    <property type="match status" value="1"/>
</dbReference>
<comment type="catalytic activity">
    <reaction evidence="9 12">
        <text>cytidine + H2O + H(+) = uridine + NH4(+)</text>
        <dbReference type="Rhea" id="RHEA:16069"/>
        <dbReference type="ChEBI" id="CHEBI:15377"/>
        <dbReference type="ChEBI" id="CHEBI:15378"/>
        <dbReference type="ChEBI" id="CHEBI:16704"/>
        <dbReference type="ChEBI" id="CHEBI:17562"/>
        <dbReference type="ChEBI" id="CHEBI:28938"/>
        <dbReference type="EC" id="3.5.4.5"/>
    </reaction>
</comment>
<feature type="binding site" evidence="11">
    <location>
        <position position="105"/>
    </location>
    <ligand>
        <name>Zn(2+)</name>
        <dbReference type="ChEBI" id="CHEBI:29105"/>
        <note>catalytic</note>
    </ligand>
</feature>
<keyword evidence="5 11" id="KW-0479">Metal-binding</keyword>
<evidence type="ECO:0000256" key="11">
    <source>
        <dbReference type="PIRSR" id="PIRSR606262-3"/>
    </source>
</evidence>
<dbReference type="PANTHER" id="PTHR11644:SF2">
    <property type="entry name" value="CYTIDINE DEAMINASE"/>
    <property type="match status" value="1"/>
</dbReference>
<evidence type="ECO:0000256" key="5">
    <source>
        <dbReference type="ARBA" id="ARBA00022723"/>
    </source>
</evidence>
<evidence type="ECO:0000256" key="4">
    <source>
        <dbReference type="ARBA" id="ARBA00012783"/>
    </source>
</evidence>
<organism evidence="13 14">
    <name type="scientific">Phlebotomus papatasi</name>
    <name type="common">Sandfly</name>
    <dbReference type="NCBI Taxonomy" id="29031"/>
    <lineage>
        <taxon>Eukaryota</taxon>
        <taxon>Metazoa</taxon>
        <taxon>Ecdysozoa</taxon>
        <taxon>Arthropoda</taxon>
        <taxon>Hexapoda</taxon>
        <taxon>Insecta</taxon>
        <taxon>Pterygota</taxon>
        <taxon>Neoptera</taxon>
        <taxon>Endopterygota</taxon>
        <taxon>Diptera</taxon>
        <taxon>Nematocera</taxon>
        <taxon>Psychodoidea</taxon>
        <taxon>Psychodidae</taxon>
        <taxon>Phlebotomus</taxon>
        <taxon>Phlebotomus</taxon>
    </lineage>
</organism>
<evidence type="ECO:0000256" key="2">
    <source>
        <dbReference type="ARBA" id="ARBA00003949"/>
    </source>
</evidence>
<sequence length="150" mass="16452">MGDSEKITTTTVEFKTLGKDVQELIDAAIEARKKSYCPYSNFAVGAAIRTPCGRIFTGCNIESSTHTPSICAERTAAAKAISEGFRKFSAVAVIGQQEKTFTTPCGVCRQFLSEFSDNEDIPIFVAKPARITVMVTSLFELLPHRFIWSS</sequence>
<accession>A0A1B0CYS1</accession>
<evidence type="ECO:0000256" key="1">
    <source>
        <dbReference type="ARBA" id="ARBA00001947"/>
    </source>
</evidence>
<dbReference type="EC" id="3.5.4.5" evidence="4 12"/>
<comment type="catalytic activity">
    <reaction evidence="12">
        <text>2'-deoxycytidine + H2O + H(+) = 2'-deoxyuridine + NH4(+)</text>
        <dbReference type="Rhea" id="RHEA:13433"/>
        <dbReference type="ChEBI" id="CHEBI:15377"/>
        <dbReference type="ChEBI" id="CHEBI:15378"/>
        <dbReference type="ChEBI" id="CHEBI:15698"/>
        <dbReference type="ChEBI" id="CHEBI:16450"/>
        <dbReference type="ChEBI" id="CHEBI:28938"/>
        <dbReference type="EC" id="3.5.4.5"/>
    </reaction>
</comment>
<feature type="binding site" evidence="11">
    <location>
        <position position="71"/>
    </location>
    <ligand>
        <name>Zn(2+)</name>
        <dbReference type="ChEBI" id="CHEBI:29105"/>
        <note>catalytic</note>
    </ligand>
</feature>
<dbReference type="PROSITE" id="PS51747">
    <property type="entry name" value="CYT_DCMP_DEAMINASES_2"/>
    <property type="match status" value="1"/>
</dbReference>
<keyword evidence="6 12" id="KW-0378">Hydrolase</keyword>
<feature type="binding site" evidence="11">
    <location>
        <position position="108"/>
    </location>
    <ligand>
        <name>Zn(2+)</name>
        <dbReference type="ChEBI" id="CHEBI:29105"/>
        <note>catalytic</note>
    </ligand>
</feature>
<evidence type="ECO:0000313" key="14">
    <source>
        <dbReference type="Proteomes" id="UP000092462"/>
    </source>
</evidence>
<dbReference type="AlphaFoldDB" id="A0A1B0CYS1"/>
<dbReference type="GO" id="GO:0005829">
    <property type="term" value="C:cytosol"/>
    <property type="evidence" value="ECO:0007669"/>
    <property type="project" value="TreeGrafter"/>
</dbReference>
<dbReference type="NCBIfam" id="TIGR01354">
    <property type="entry name" value="cyt_deam_tetra"/>
    <property type="match status" value="1"/>
</dbReference>
<protein>
    <recommendedName>
        <fullName evidence="4 12">Cytidine deaminase</fullName>
        <ecNumber evidence="4 12">3.5.4.5</ecNumber>
    </recommendedName>
    <alternativeName>
        <fullName evidence="8 12">Cytidine aminohydrolase</fullName>
    </alternativeName>
</protein>
<dbReference type="Proteomes" id="UP000092462">
    <property type="component" value="Unassembled WGS sequence"/>
</dbReference>
<comment type="function">
    <text evidence="2 12">This enzyme scavenges exogenous and endogenous cytidine and 2'-deoxycytidine for UMP synthesis.</text>
</comment>
<comment type="similarity">
    <text evidence="3 12">Belongs to the cytidine and deoxycytidylate deaminase family.</text>
</comment>
<dbReference type="CDD" id="cd01283">
    <property type="entry name" value="cytidine_deaminase"/>
    <property type="match status" value="1"/>
</dbReference>
<evidence type="ECO:0000256" key="7">
    <source>
        <dbReference type="ARBA" id="ARBA00022833"/>
    </source>
</evidence>
<evidence type="ECO:0000313" key="13">
    <source>
        <dbReference type="EnsemblMetazoa" id="PPAI000243-PA"/>
    </source>
</evidence>
<evidence type="ECO:0000256" key="10">
    <source>
        <dbReference type="PIRSR" id="PIRSR606262-1"/>
    </source>
</evidence>
<dbReference type="GO" id="GO:0004126">
    <property type="term" value="F:cytidine deaminase activity"/>
    <property type="evidence" value="ECO:0007669"/>
    <property type="project" value="UniProtKB-UniRule"/>
</dbReference>
<dbReference type="InterPro" id="IPR050202">
    <property type="entry name" value="Cyt/Deoxycyt_deaminase"/>
</dbReference>
<dbReference type="InterPro" id="IPR016193">
    <property type="entry name" value="Cytidine_deaminase-like"/>
</dbReference>
<dbReference type="EnsemblMetazoa" id="PPAI000243-RA">
    <property type="protein sequence ID" value="PPAI000243-PA"/>
    <property type="gene ID" value="PPAI000243"/>
</dbReference>
<dbReference type="SUPFAM" id="SSF53927">
    <property type="entry name" value="Cytidine deaminase-like"/>
    <property type="match status" value="1"/>
</dbReference>
<proteinExistence type="inferred from homology"/>
<dbReference type="GO" id="GO:0008270">
    <property type="term" value="F:zinc ion binding"/>
    <property type="evidence" value="ECO:0007669"/>
    <property type="project" value="UniProtKB-UniRule"/>
</dbReference>
<comment type="cofactor">
    <cofactor evidence="1 11 12">
        <name>Zn(2+)</name>
        <dbReference type="ChEBI" id="CHEBI:29105"/>
    </cofactor>
</comment>
<evidence type="ECO:0000256" key="6">
    <source>
        <dbReference type="ARBA" id="ARBA00022801"/>
    </source>
</evidence>
<dbReference type="EMBL" id="AJVK01020378">
    <property type="status" value="NOT_ANNOTATED_CDS"/>
    <property type="molecule type" value="Genomic_DNA"/>
</dbReference>
<dbReference type="GO" id="GO:0055086">
    <property type="term" value="P:nucleobase-containing small molecule metabolic process"/>
    <property type="evidence" value="ECO:0007669"/>
    <property type="project" value="UniProtKB-ARBA"/>
</dbReference>
<dbReference type="FunFam" id="3.40.140.10:FF:000008">
    <property type="entry name" value="Cytidine deaminase"/>
    <property type="match status" value="1"/>
</dbReference>
<evidence type="ECO:0000256" key="8">
    <source>
        <dbReference type="ARBA" id="ARBA00032005"/>
    </source>
</evidence>
<evidence type="ECO:0000256" key="12">
    <source>
        <dbReference type="RuleBase" id="RU364006"/>
    </source>
</evidence>